<dbReference type="InterPro" id="IPR051604">
    <property type="entry name" value="Ergot_Alk_Oxidoreductase"/>
</dbReference>
<dbReference type="Gene3D" id="3.90.25.10">
    <property type="entry name" value="UDP-galactose 4-epimerase, domain 1"/>
    <property type="match status" value="1"/>
</dbReference>
<dbReference type="Pfam" id="PF05368">
    <property type="entry name" value="NmrA"/>
    <property type="match status" value="1"/>
</dbReference>
<keyword evidence="3" id="KW-1185">Reference proteome</keyword>
<comment type="caution">
    <text evidence="2">The sequence shown here is derived from an EMBL/GenBank/DDBJ whole genome shotgun (WGS) entry which is preliminary data.</text>
</comment>
<dbReference type="PANTHER" id="PTHR43162">
    <property type="match status" value="1"/>
</dbReference>
<name>A0ABQ2YRX2_9ACTN</name>
<dbReference type="Proteomes" id="UP000659223">
    <property type="component" value="Unassembled WGS sequence"/>
</dbReference>
<sequence>MHPGLSPMVGAVPGGLAVAMTNAAPKNTTPVKNTASRPDILVLGATGKTGRRVVRTLRAAGVPVRAASRSGEVRFDWTEPATWAAALKGVSAVYLIAPDEGYEAVPVFARQAVEAGVRRFVVLSGRGIAHVGEDFGQGMAVAEKAVRDSGAEWAVVRANNFNQNFSEDLWWRPLREGRLALPIGDVPEPFVDADDVAEVAAALLTRAGAEHTDDVYEVSGPRGLTFGEAVATMARAAGREIAYVELTPEEYRAELLAAGWTEAAANAFDALFALHRTGLTAEPADGVRRVLGRAPADFGAYATKIAATGAWARVE</sequence>
<reference evidence="3" key="1">
    <citation type="journal article" date="2019" name="Int. J. Syst. Evol. Microbiol.">
        <title>The Global Catalogue of Microorganisms (GCM) 10K type strain sequencing project: providing services to taxonomists for standard genome sequencing and annotation.</title>
        <authorList>
            <consortium name="The Broad Institute Genomics Platform"/>
            <consortium name="The Broad Institute Genome Sequencing Center for Infectious Disease"/>
            <person name="Wu L."/>
            <person name="Ma J."/>
        </authorList>
    </citation>
    <scope>NUCLEOTIDE SEQUENCE [LARGE SCALE GENOMIC DNA]</scope>
    <source>
        <strain evidence="3">JCM 4586</strain>
    </source>
</reference>
<dbReference type="EMBL" id="BMUT01000009">
    <property type="protein sequence ID" value="GGX93341.1"/>
    <property type="molecule type" value="Genomic_DNA"/>
</dbReference>
<dbReference type="SUPFAM" id="SSF51735">
    <property type="entry name" value="NAD(P)-binding Rossmann-fold domains"/>
    <property type="match status" value="1"/>
</dbReference>
<feature type="domain" description="NmrA-like" evidence="1">
    <location>
        <begin position="39"/>
        <end position="253"/>
    </location>
</feature>
<evidence type="ECO:0000259" key="1">
    <source>
        <dbReference type="Pfam" id="PF05368"/>
    </source>
</evidence>
<dbReference type="InterPro" id="IPR008030">
    <property type="entry name" value="NmrA-like"/>
</dbReference>
<dbReference type="PANTHER" id="PTHR43162:SF1">
    <property type="entry name" value="PRESTALK A DIFFERENTIATION PROTEIN A"/>
    <property type="match status" value="1"/>
</dbReference>
<dbReference type="InterPro" id="IPR036291">
    <property type="entry name" value="NAD(P)-bd_dom_sf"/>
</dbReference>
<evidence type="ECO:0000313" key="2">
    <source>
        <dbReference type="EMBL" id="GGX93341.1"/>
    </source>
</evidence>
<evidence type="ECO:0000313" key="3">
    <source>
        <dbReference type="Proteomes" id="UP000659223"/>
    </source>
</evidence>
<protein>
    <submittedName>
        <fullName evidence="2">NmrA family transcriptional regulator</fullName>
    </submittedName>
</protein>
<organism evidence="2 3">
    <name type="scientific">Streptomyces hiroshimensis</name>
    <dbReference type="NCBI Taxonomy" id="66424"/>
    <lineage>
        <taxon>Bacteria</taxon>
        <taxon>Bacillati</taxon>
        <taxon>Actinomycetota</taxon>
        <taxon>Actinomycetes</taxon>
        <taxon>Kitasatosporales</taxon>
        <taxon>Streptomycetaceae</taxon>
        <taxon>Streptomyces</taxon>
    </lineage>
</organism>
<gene>
    <name evidence="2" type="ORF">GCM10010324_44100</name>
</gene>
<dbReference type="Gene3D" id="3.40.50.720">
    <property type="entry name" value="NAD(P)-binding Rossmann-like Domain"/>
    <property type="match status" value="1"/>
</dbReference>
<proteinExistence type="predicted"/>
<accession>A0ABQ2YRX2</accession>